<dbReference type="Pfam" id="PF14559">
    <property type="entry name" value="TPR_19"/>
    <property type="match status" value="1"/>
</dbReference>
<gene>
    <name evidence="5" type="ORF">PVT71_28975</name>
</gene>
<evidence type="ECO:0000256" key="2">
    <source>
        <dbReference type="PROSITE-ProRule" id="PRU00339"/>
    </source>
</evidence>
<dbReference type="InterPro" id="IPR011990">
    <property type="entry name" value="TPR-like_helical_dom_sf"/>
</dbReference>
<dbReference type="InterPro" id="IPR016032">
    <property type="entry name" value="Sig_transdc_resp-reg_C-effctor"/>
</dbReference>
<evidence type="ECO:0000259" key="4">
    <source>
        <dbReference type="PROSITE" id="PS51755"/>
    </source>
</evidence>
<dbReference type="InterPro" id="IPR036388">
    <property type="entry name" value="WH-like_DNA-bd_sf"/>
</dbReference>
<reference evidence="5" key="1">
    <citation type="submission" date="2023-02" db="EMBL/GenBank/DDBJ databases">
        <title>Description and genomic characterization of Salipiger bruguierae sp. nov., isolated from the sediment of mangrove plant Bruguiera sexangula.</title>
        <authorList>
            <person name="Long M."/>
        </authorList>
    </citation>
    <scope>NUCLEOTIDE SEQUENCE</scope>
    <source>
        <strain evidence="5">H15</strain>
        <plasmid evidence="5">unnamed5</plasmid>
    </source>
</reference>
<dbReference type="GO" id="GO:0003677">
    <property type="term" value="F:DNA binding"/>
    <property type="evidence" value="ECO:0007669"/>
    <property type="project" value="UniProtKB-UniRule"/>
</dbReference>
<dbReference type="GO" id="GO:0000160">
    <property type="term" value="P:phosphorelay signal transduction system"/>
    <property type="evidence" value="ECO:0007669"/>
    <property type="project" value="InterPro"/>
</dbReference>
<dbReference type="InterPro" id="IPR019734">
    <property type="entry name" value="TPR_rpt"/>
</dbReference>
<accession>A0AAU8AU56</accession>
<dbReference type="Gene3D" id="3.40.50.10070">
    <property type="entry name" value="TolB, N-terminal domain"/>
    <property type="match status" value="1"/>
</dbReference>
<feature type="repeat" description="TPR" evidence="2">
    <location>
        <begin position="380"/>
        <end position="413"/>
    </location>
</feature>
<proteinExistence type="predicted"/>
<dbReference type="SUPFAM" id="SSF48452">
    <property type="entry name" value="TPR-like"/>
    <property type="match status" value="2"/>
</dbReference>
<dbReference type="Gene3D" id="1.25.40.10">
    <property type="entry name" value="Tetratricopeptide repeat domain"/>
    <property type="match status" value="1"/>
</dbReference>
<protein>
    <submittedName>
        <fullName evidence="5">Winged helix-turn-helix domain-containing protein</fullName>
    </submittedName>
</protein>
<geneLocation type="plasmid" evidence="5">
    <name>unnamed5</name>
</geneLocation>
<name>A0AAU8AU56_9RHOB</name>
<dbReference type="PROSITE" id="PS50005">
    <property type="entry name" value="TPR"/>
    <property type="match status" value="1"/>
</dbReference>
<dbReference type="InterPro" id="IPR001867">
    <property type="entry name" value="OmpR/PhoB-type_DNA-bd"/>
</dbReference>
<dbReference type="GO" id="GO:0006355">
    <property type="term" value="P:regulation of DNA-templated transcription"/>
    <property type="evidence" value="ECO:0007669"/>
    <property type="project" value="InterPro"/>
</dbReference>
<evidence type="ECO:0000256" key="3">
    <source>
        <dbReference type="PROSITE-ProRule" id="PRU01091"/>
    </source>
</evidence>
<sequence length="515" mass="55804">MEFDPSRHWEFDGFVLDQHVGQLQRAGQNLQIRPKALALLTYFLSNPGRVLDKSILMDAVWPEVTVSDDSLTQCVSELRRLLGPSASRVRTLPRRGYLFVSDGVETSETTTDTAAPDAVARPSVLVLPFVTYDPADRIADGLAEEISAGLGRFRQIFVVAHDSARALCDAQLDDFAVARTLSVRYVVSGSARRSGARLRVTARLVEVNSGTELWGDHFDSVDTEIFTLHDQVTQNILGAMVPRMETAEISRVCRKPPESLEAYDICLAAHAAIRRMTPDGNRLALALADQALALEPDYGLAAGLAAWAYTLRVAHGWYEDFGAEARRGIELAHLAITSGARAGDAAALATGGYALAFLDGSLEEGLAAIEEGIRINPGDARAYVFAGWVLGYLGRATEAISMFQTALKLSPRDPELFRLQAGMAFGHLLNGDMSSAIAAGRAALQHHPDFSPTHRALAAALALSGRTEEAKRVVAELLRLVPNLTVSKFGEQSLFRYSGQMDRILEGLRQAGLPP</sequence>
<keyword evidence="2" id="KW-0802">TPR repeat</keyword>
<feature type="DNA-binding region" description="OmpR/PhoB-type" evidence="3">
    <location>
        <begin position="6"/>
        <end position="101"/>
    </location>
</feature>
<keyword evidence="5" id="KW-0614">Plasmid</keyword>
<organism evidence="5">
    <name type="scientific">Alloyangia sp. H15</name>
    <dbReference type="NCBI Taxonomy" id="3029062"/>
    <lineage>
        <taxon>Bacteria</taxon>
        <taxon>Pseudomonadati</taxon>
        <taxon>Pseudomonadota</taxon>
        <taxon>Alphaproteobacteria</taxon>
        <taxon>Rhodobacterales</taxon>
        <taxon>Roseobacteraceae</taxon>
        <taxon>Alloyangia</taxon>
    </lineage>
</organism>
<dbReference type="SMART" id="SM00028">
    <property type="entry name" value="TPR"/>
    <property type="match status" value="3"/>
</dbReference>
<dbReference type="Pfam" id="PF00486">
    <property type="entry name" value="Trans_reg_C"/>
    <property type="match status" value="1"/>
</dbReference>
<dbReference type="SUPFAM" id="SSF46894">
    <property type="entry name" value="C-terminal effector domain of the bipartite response regulators"/>
    <property type="match status" value="1"/>
</dbReference>
<evidence type="ECO:0000256" key="1">
    <source>
        <dbReference type="ARBA" id="ARBA00023125"/>
    </source>
</evidence>
<dbReference type="RefSeq" id="WP_353476739.1">
    <property type="nucleotide sequence ID" value="NZ_CP123390.1"/>
</dbReference>
<dbReference type="SMART" id="SM00862">
    <property type="entry name" value="Trans_reg_C"/>
    <property type="match status" value="1"/>
</dbReference>
<evidence type="ECO:0000313" key="5">
    <source>
        <dbReference type="EMBL" id="XCC97860.1"/>
    </source>
</evidence>
<dbReference type="CDD" id="cd00383">
    <property type="entry name" value="trans_reg_C"/>
    <property type="match status" value="1"/>
</dbReference>
<feature type="domain" description="OmpR/PhoB-type" evidence="4">
    <location>
        <begin position="6"/>
        <end position="101"/>
    </location>
</feature>
<dbReference type="Gene3D" id="1.10.10.10">
    <property type="entry name" value="Winged helix-like DNA-binding domain superfamily/Winged helix DNA-binding domain"/>
    <property type="match status" value="1"/>
</dbReference>
<dbReference type="AlphaFoldDB" id="A0AAU8AU56"/>
<dbReference type="EMBL" id="CP123390">
    <property type="protein sequence ID" value="XCC97860.1"/>
    <property type="molecule type" value="Genomic_DNA"/>
</dbReference>
<dbReference type="PROSITE" id="PS51755">
    <property type="entry name" value="OMPR_PHOB"/>
    <property type="match status" value="1"/>
</dbReference>
<keyword evidence="1 3" id="KW-0238">DNA-binding</keyword>